<dbReference type="InterPro" id="IPR002822">
    <property type="entry name" value="Ni_insertion"/>
</dbReference>
<protein>
    <submittedName>
        <fullName evidence="3">LarC family nickel insertion protein</fullName>
    </submittedName>
</protein>
<dbReference type="AlphaFoldDB" id="A0A9X2T0Y6"/>
<dbReference type="RefSeq" id="WP_258731383.1">
    <property type="nucleotide sequence ID" value="NZ_JANTHZ010000001.1"/>
</dbReference>
<comment type="caution">
    <text evidence="3">The sequence shown here is derived from an EMBL/GenBank/DDBJ whole genome shotgun (WGS) entry which is preliminary data.</text>
</comment>
<name>A0A9X2T0Y6_9HYPH</name>
<sequence>MIRRHVHLDAVGGIAGDMFVAAMLDARPELTDRVMGDVDAVLPPGVGRARLVDGLSAGIRVRRLLWQGEPDHVDEPAHGHERPHPHAAAHGSAHERGRTRGHDHAHGNHVHGDHPHGDHAADSGTFAEMRARIAAAPLSAGTAEQAICILTALAEAEAHVHCMPVEDVHFHEIADWDSLLDVVAAGSLIAVLGDASWSVSELPLGGGTVKTRHGLMPVPAPATARLLEGFAWRDDGVGGERVTPTGAAILRHLRAGRQRPGGRLAATGTGAGTRELPGMPNILRAMVTEVTEAVEAPADETVAELAFDIDDMTGEEIAIAAQRLREIDSVLDLSLVSLMGKKGRPFSGFRLLVRPDALDDVAARCLVETSTIGLRWHMVSRRRLARAARSVATDEGRLRLKEVVRPDGRVTRKAESDDLAARTLGERREIKRRIEDEPDER</sequence>
<evidence type="ECO:0000313" key="3">
    <source>
        <dbReference type="EMBL" id="MCS0494435.1"/>
    </source>
</evidence>
<feature type="compositionally biased region" description="Basic and acidic residues" evidence="2">
    <location>
        <begin position="92"/>
        <end position="121"/>
    </location>
</feature>
<dbReference type="Pfam" id="PF01969">
    <property type="entry name" value="Ni_insertion"/>
    <property type="match status" value="1"/>
</dbReference>
<dbReference type="PANTHER" id="PTHR36566:SF1">
    <property type="entry name" value="PYRIDINIUM-3,5-BISTHIOCARBOXYLIC ACID MONONUCLEOTIDE NICKEL INSERTION PROTEIN"/>
    <property type="match status" value="1"/>
</dbReference>
<dbReference type="PANTHER" id="PTHR36566">
    <property type="entry name" value="NICKEL INSERTION PROTEIN-RELATED"/>
    <property type="match status" value="1"/>
</dbReference>
<feature type="region of interest" description="Disordered" evidence="2">
    <location>
        <begin position="70"/>
        <end position="122"/>
    </location>
</feature>
<feature type="compositionally biased region" description="Basic and acidic residues" evidence="2">
    <location>
        <begin position="70"/>
        <end position="84"/>
    </location>
</feature>
<evidence type="ECO:0000313" key="4">
    <source>
        <dbReference type="Proteomes" id="UP001151088"/>
    </source>
</evidence>
<gene>
    <name evidence="3" type="ORF">NVS89_04945</name>
</gene>
<organism evidence="3 4">
    <name type="scientific">Ancylobacter mangrovi</name>
    <dbReference type="NCBI Taxonomy" id="2972472"/>
    <lineage>
        <taxon>Bacteria</taxon>
        <taxon>Pseudomonadati</taxon>
        <taxon>Pseudomonadota</taxon>
        <taxon>Alphaproteobacteria</taxon>
        <taxon>Hyphomicrobiales</taxon>
        <taxon>Xanthobacteraceae</taxon>
        <taxon>Ancylobacter</taxon>
    </lineage>
</organism>
<evidence type="ECO:0000256" key="2">
    <source>
        <dbReference type="SAM" id="MobiDB-lite"/>
    </source>
</evidence>
<reference evidence="3" key="1">
    <citation type="submission" date="2022-08" db="EMBL/GenBank/DDBJ databases">
        <authorList>
            <person name="Li F."/>
        </authorList>
    </citation>
    <scope>NUCLEOTIDE SEQUENCE</scope>
    <source>
        <strain evidence="3">MQZ15Z-1</strain>
    </source>
</reference>
<accession>A0A9X2T0Y6</accession>
<evidence type="ECO:0000256" key="1">
    <source>
        <dbReference type="ARBA" id="ARBA00022596"/>
    </source>
</evidence>
<keyword evidence="1" id="KW-0533">Nickel</keyword>
<dbReference type="Proteomes" id="UP001151088">
    <property type="component" value="Unassembled WGS sequence"/>
</dbReference>
<keyword evidence="4" id="KW-1185">Reference proteome</keyword>
<dbReference type="EMBL" id="JANTHZ010000001">
    <property type="protein sequence ID" value="MCS0494435.1"/>
    <property type="molecule type" value="Genomic_DNA"/>
</dbReference>
<dbReference type="Gene3D" id="3.30.70.1380">
    <property type="entry name" value="Transcriptional regulatory protein pf0864 domain like"/>
    <property type="match status" value="1"/>
</dbReference>
<proteinExistence type="predicted"/>